<proteinExistence type="predicted"/>
<evidence type="ECO:0000313" key="4">
    <source>
        <dbReference type="Proteomes" id="UP000284375"/>
    </source>
</evidence>
<reference evidence="3 4" key="1">
    <citation type="submission" date="2015-09" db="EMBL/GenBank/DDBJ databases">
        <title>Host preference determinants of Valsa canker pathogens revealed by comparative genomics.</title>
        <authorList>
            <person name="Yin Z."/>
            <person name="Huang L."/>
        </authorList>
    </citation>
    <scope>NUCLEOTIDE SEQUENCE [LARGE SCALE GENOMIC DNA]</scope>
    <source>
        <strain evidence="3 4">YSFL</strain>
    </source>
</reference>
<feature type="region of interest" description="Disordered" evidence="1">
    <location>
        <begin position="34"/>
        <end position="116"/>
    </location>
</feature>
<name>A0A423WA81_CYTCH</name>
<dbReference type="PANTHER" id="PTHR39468">
    <property type="entry name" value="CHROMOSOME 7, WHOLE GENOME SHOTGUN SEQUENCE"/>
    <property type="match status" value="1"/>
</dbReference>
<sequence length="496" mass="56122">MAATLTPFLYQTRTIYRLARTGYTVPTYLARSLHTTPRRPSGRRPKDLTKDPIPFELPPELAYHNPDPADESETKEDTITPTERETFRRIFEEIASRGASPAVPNKDRKQKKENEPEGPQFLQALQQDANFDVNTIMQDAAETFSHAKPGIRGLDPLSPLESTFSASEREMALLKLPPSLRRTARYAFGSIESASDMLVTTEGGGQEGLAIKDGTQQDADEDPVEAVQSKSLLAKTVKLEAQRRAERLRVLTMMEAAQTDFEVWEIIEKEVFPLVKKLGIAEVPQEPQVEAPEPVVKAKAKRSRKKKVDVEPEVEVIHEVQKVEDVQEVPKVQEVPEPPKEILNMEIYGPIYPMLLLDGLRLLDTKFSRSSPLAFSLLPRIKQLGLASYVLGVSTSFYNRLMAVMWRRYGDAAGVMALLEEMRHAGLYFDENTKSIVHSIEAVFSVHAARGEFGSFPMKLMKMPEYEPIVAMRLSHWSTQINRSIQERSPNRFRKY</sequence>
<dbReference type="STRING" id="252740.A0A423WA81"/>
<dbReference type="AlphaFoldDB" id="A0A423WA81"/>
<dbReference type="OrthoDB" id="2444174at2759"/>
<dbReference type="InterPro" id="IPR043837">
    <property type="entry name" value="Mtf2-like_C"/>
</dbReference>
<evidence type="ECO:0000313" key="3">
    <source>
        <dbReference type="EMBL" id="ROW00265.1"/>
    </source>
</evidence>
<dbReference type="EMBL" id="LJZO01000009">
    <property type="protein sequence ID" value="ROW00265.1"/>
    <property type="molecule type" value="Genomic_DNA"/>
</dbReference>
<feature type="compositionally biased region" description="Basic and acidic residues" evidence="1">
    <location>
        <begin position="75"/>
        <end position="95"/>
    </location>
</feature>
<evidence type="ECO:0000259" key="2">
    <source>
        <dbReference type="Pfam" id="PF19189"/>
    </source>
</evidence>
<dbReference type="PANTHER" id="PTHR39468:SF1">
    <property type="entry name" value="MTF2-LIKE C-TERMINAL DOMAIN-CONTAINING PROTEIN"/>
    <property type="match status" value="1"/>
</dbReference>
<comment type="caution">
    <text evidence="3">The sequence shown here is derived from an EMBL/GenBank/DDBJ whole genome shotgun (WGS) entry which is preliminary data.</text>
</comment>
<accession>A0A423WA81</accession>
<evidence type="ECO:0000256" key="1">
    <source>
        <dbReference type="SAM" id="MobiDB-lite"/>
    </source>
</evidence>
<organism evidence="3 4">
    <name type="scientific">Cytospora chrysosperma</name>
    <name type="common">Cytospora canker fungus</name>
    <name type="synonym">Sphaeria chrysosperma</name>
    <dbReference type="NCBI Taxonomy" id="252740"/>
    <lineage>
        <taxon>Eukaryota</taxon>
        <taxon>Fungi</taxon>
        <taxon>Dikarya</taxon>
        <taxon>Ascomycota</taxon>
        <taxon>Pezizomycotina</taxon>
        <taxon>Sordariomycetes</taxon>
        <taxon>Sordariomycetidae</taxon>
        <taxon>Diaporthales</taxon>
        <taxon>Cytosporaceae</taxon>
        <taxon>Cytospora</taxon>
    </lineage>
</organism>
<dbReference type="GO" id="GO:0005739">
    <property type="term" value="C:mitochondrion"/>
    <property type="evidence" value="ECO:0007669"/>
    <property type="project" value="InterPro"/>
</dbReference>
<feature type="domain" description="Mtf2-like C-terminal" evidence="2">
    <location>
        <begin position="253"/>
        <end position="441"/>
    </location>
</feature>
<dbReference type="Proteomes" id="UP000284375">
    <property type="component" value="Unassembled WGS sequence"/>
</dbReference>
<keyword evidence="4" id="KW-1185">Reference proteome</keyword>
<dbReference type="InterPro" id="IPR040009">
    <property type="entry name" value="Mtf2/C5D6.12-like"/>
</dbReference>
<protein>
    <recommendedName>
        <fullName evidence="2">Mtf2-like C-terminal domain-containing protein</fullName>
    </recommendedName>
</protein>
<gene>
    <name evidence="3" type="ORF">VSDG_03594</name>
</gene>
<feature type="compositionally biased region" description="Basic and acidic residues" evidence="1">
    <location>
        <begin position="105"/>
        <end position="115"/>
    </location>
</feature>
<dbReference type="Pfam" id="PF19189">
    <property type="entry name" value="Mtf2"/>
    <property type="match status" value="1"/>
</dbReference>